<feature type="compositionally biased region" description="Pro residues" evidence="1">
    <location>
        <begin position="640"/>
        <end position="662"/>
    </location>
</feature>
<protein>
    <submittedName>
        <fullName evidence="2">Uncharacterized protein</fullName>
    </submittedName>
</protein>
<feature type="region of interest" description="Disordered" evidence="1">
    <location>
        <begin position="582"/>
        <end position="694"/>
    </location>
</feature>
<gene>
    <name evidence="2" type="ORF">J4Q44_G00104190</name>
</gene>
<dbReference type="Proteomes" id="UP001356427">
    <property type="component" value="Unassembled WGS sequence"/>
</dbReference>
<evidence type="ECO:0000313" key="2">
    <source>
        <dbReference type="EMBL" id="KAK6319208.1"/>
    </source>
</evidence>
<feature type="region of interest" description="Disordered" evidence="1">
    <location>
        <begin position="471"/>
        <end position="495"/>
    </location>
</feature>
<feature type="compositionally biased region" description="Pro residues" evidence="1">
    <location>
        <begin position="249"/>
        <end position="260"/>
    </location>
</feature>
<dbReference type="PANTHER" id="PTHR35077">
    <property type="entry name" value="SIMILAR TO AI661453 PROTEIN"/>
    <property type="match status" value="1"/>
</dbReference>
<feature type="region of interest" description="Disordered" evidence="1">
    <location>
        <begin position="110"/>
        <end position="272"/>
    </location>
</feature>
<feature type="compositionally biased region" description="Basic residues" evidence="1">
    <location>
        <begin position="45"/>
        <end position="55"/>
    </location>
</feature>
<feature type="compositionally biased region" description="Pro residues" evidence="1">
    <location>
        <begin position="172"/>
        <end position="181"/>
    </location>
</feature>
<name>A0AAN8LXB0_9TELE</name>
<accession>A0AAN8LXB0</accession>
<feature type="region of interest" description="Disordered" evidence="1">
    <location>
        <begin position="39"/>
        <end position="64"/>
    </location>
</feature>
<feature type="compositionally biased region" description="Pro residues" evidence="1">
    <location>
        <begin position="145"/>
        <end position="158"/>
    </location>
</feature>
<dbReference type="AlphaFoldDB" id="A0AAN8LXB0"/>
<dbReference type="PANTHER" id="PTHR35077:SF2">
    <property type="entry name" value="SIMILAR TO AI661453 PROTEIN"/>
    <property type="match status" value="1"/>
</dbReference>
<dbReference type="EMBL" id="JAGTTL010000008">
    <property type="protein sequence ID" value="KAK6319208.1"/>
    <property type="molecule type" value="Genomic_DNA"/>
</dbReference>
<feature type="compositionally biased region" description="Low complexity" evidence="1">
    <location>
        <begin position="182"/>
        <end position="196"/>
    </location>
</feature>
<proteinExistence type="predicted"/>
<feature type="compositionally biased region" description="Pro residues" evidence="1">
    <location>
        <begin position="110"/>
        <end position="130"/>
    </location>
</feature>
<evidence type="ECO:0000256" key="1">
    <source>
        <dbReference type="SAM" id="MobiDB-lite"/>
    </source>
</evidence>
<feature type="compositionally biased region" description="Polar residues" evidence="1">
    <location>
        <begin position="304"/>
        <end position="316"/>
    </location>
</feature>
<comment type="caution">
    <text evidence="2">The sequence shown here is derived from an EMBL/GenBank/DDBJ whole genome shotgun (WGS) entry which is preliminary data.</text>
</comment>
<organism evidence="2 3">
    <name type="scientific">Coregonus suidteri</name>
    <dbReference type="NCBI Taxonomy" id="861788"/>
    <lineage>
        <taxon>Eukaryota</taxon>
        <taxon>Metazoa</taxon>
        <taxon>Chordata</taxon>
        <taxon>Craniata</taxon>
        <taxon>Vertebrata</taxon>
        <taxon>Euteleostomi</taxon>
        <taxon>Actinopterygii</taxon>
        <taxon>Neopterygii</taxon>
        <taxon>Teleostei</taxon>
        <taxon>Protacanthopterygii</taxon>
        <taxon>Salmoniformes</taxon>
        <taxon>Salmonidae</taxon>
        <taxon>Coregoninae</taxon>
        <taxon>Coregonus</taxon>
    </lineage>
</organism>
<feature type="compositionally biased region" description="Polar residues" evidence="1">
    <location>
        <begin position="475"/>
        <end position="495"/>
    </location>
</feature>
<keyword evidence="3" id="KW-1185">Reference proteome</keyword>
<reference evidence="2 3" key="1">
    <citation type="submission" date="2021-04" db="EMBL/GenBank/DDBJ databases">
        <authorList>
            <person name="De Guttry C."/>
            <person name="Zahm M."/>
            <person name="Klopp C."/>
            <person name="Cabau C."/>
            <person name="Louis A."/>
            <person name="Berthelot C."/>
            <person name="Parey E."/>
            <person name="Roest Crollius H."/>
            <person name="Montfort J."/>
            <person name="Robinson-Rechavi M."/>
            <person name="Bucao C."/>
            <person name="Bouchez O."/>
            <person name="Gislard M."/>
            <person name="Lluch J."/>
            <person name="Milhes M."/>
            <person name="Lampietro C."/>
            <person name="Lopez Roques C."/>
            <person name="Donnadieu C."/>
            <person name="Braasch I."/>
            <person name="Desvignes T."/>
            <person name="Postlethwait J."/>
            <person name="Bobe J."/>
            <person name="Wedekind C."/>
            <person name="Guiguen Y."/>
        </authorList>
    </citation>
    <scope>NUCLEOTIDE SEQUENCE [LARGE SCALE GENOMIC DNA]</scope>
    <source>
        <strain evidence="2">Cs_M1</strain>
        <tissue evidence="2">Blood</tissue>
    </source>
</reference>
<evidence type="ECO:0000313" key="3">
    <source>
        <dbReference type="Proteomes" id="UP001356427"/>
    </source>
</evidence>
<feature type="compositionally biased region" description="Low complexity" evidence="1">
    <location>
        <begin position="627"/>
        <end position="639"/>
    </location>
</feature>
<feature type="compositionally biased region" description="Low complexity" evidence="1">
    <location>
        <begin position="685"/>
        <end position="694"/>
    </location>
</feature>
<feature type="region of interest" description="Disordered" evidence="1">
    <location>
        <begin position="301"/>
        <end position="328"/>
    </location>
</feature>
<sequence>MKKGTFFSARKNQSLFDNNIKIKEMDNVELMLDSSAIPESGTAKVRSRPTVKHHTSSSDVVQGFNVPTPKVPVLPPFNRPKINRAVNGDRLSNGSAISVPDLVEGEIFIPPPPSMAPPPPPPIFIPPPPDFLGDLGDLDSIQHPSMPPPKPPSKPPSVAPSEEDKEVFTSMKPPPMPPPKPLSTSSSASSSSLSISTPPPTTFPDITEPPKFAPPQPPTDMRQAALKALKTPPTKPMRLSSIPIMYEPPQVPAPDPPIQTPTPSSFNPQNTAKLYSVPKTGILGRQVEGENRHKQILLLHDPGSTDSVPVQVNGTAPSVAPPAKPARRNSLGMQLEQDLQELKDNLQVTLQGQPTPPETWEEVKVEPLPLSAQQAINKPAETPAKASPKLQEAAIPPKMSPKLQKVVTAPVTTEASQVKHEASPGRSHKFSPMLDRKLRNLKASAVTGTREGPATSPLALLMAAKEREKHRSTLSRENSTKSNEPSVCIQHSESNPNSFTVIPSSTFTSVNSQHNPQSVVPVKPPVVIQTPAKPQIIESVLEKRPIANPVFQGLLAVEKQSGEQRIPSPTSLVRDVENREDLCMPLLPPPPEFNDHDDVMESPPSSPPPDPPLKKVLAPTPTPVLPVLPSNAGPIVPVKTPSPAPPPPPPPKPKPPSPPKLLPPVMEVKPKLPVQTTPKSPPTQAPSSLSASQATLLSILQKKMLEMDHKMDNKMMAMKTDSDDWGSSLSEETKVPVVPRVNAKTPVITAKSKNAALSAKTQGLDMKELETKMAMNSQGLSAPSKVPISNGPQSKQAYGMTFMVRPGTKQPITVVSKGDSS</sequence>